<dbReference type="Ensembl" id="ENSSCAT00000005255.1">
    <property type="protein sequence ID" value="ENSSCAP00000004541.1"/>
    <property type="gene ID" value="ENSSCAG00000003690.1"/>
</dbReference>
<proteinExistence type="predicted"/>
<dbReference type="Gene3D" id="1.25.40.20">
    <property type="entry name" value="Ankyrin repeat-containing domain"/>
    <property type="match status" value="1"/>
</dbReference>
<dbReference type="SUPFAM" id="SSF48403">
    <property type="entry name" value="Ankyrin repeat"/>
    <property type="match status" value="1"/>
</dbReference>
<dbReference type="GeneTree" id="ENSGT00940000157073"/>
<reference evidence="1" key="2">
    <citation type="submission" date="2025-09" db="UniProtKB">
        <authorList>
            <consortium name="Ensembl"/>
        </authorList>
    </citation>
    <scope>IDENTIFICATION</scope>
</reference>
<organism evidence="1 2">
    <name type="scientific">Serinus canaria</name>
    <name type="common">Island canary</name>
    <name type="synonym">Fringilla canaria</name>
    <dbReference type="NCBI Taxonomy" id="9135"/>
    <lineage>
        <taxon>Eukaryota</taxon>
        <taxon>Metazoa</taxon>
        <taxon>Chordata</taxon>
        <taxon>Craniata</taxon>
        <taxon>Vertebrata</taxon>
        <taxon>Euteleostomi</taxon>
        <taxon>Archelosauria</taxon>
        <taxon>Archosauria</taxon>
        <taxon>Dinosauria</taxon>
        <taxon>Saurischia</taxon>
        <taxon>Theropoda</taxon>
        <taxon>Coelurosauria</taxon>
        <taxon>Aves</taxon>
        <taxon>Neognathae</taxon>
        <taxon>Neoaves</taxon>
        <taxon>Telluraves</taxon>
        <taxon>Australaves</taxon>
        <taxon>Passeriformes</taxon>
        <taxon>Passeroidea</taxon>
        <taxon>Fringillidae</taxon>
        <taxon>Carduelinae</taxon>
        <taxon>Serinus</taxon>
    </lineage>
</organism>
<dbReference type="Proteomes" id="UP000694409">
    <property type="component" value="Unassembled WGS sequence"/>
</dbReference>
<sequence>IPLGVMAECGYCGHVKALADDHVAVMFQAAGGCSLDCIALLLRYGGSGNVPGGAGLLPIHKAAYEGHRFGSSTVHSAVDSQNQCLELVIENCLDVNTLLSEHITSNTYDDRRETALSMELLLLSHGYNVEMCLDFMCQGIFGNSFVWPAPELEPFPSWTTSSINNKLKIHTFLASLHLALFLSQIETLWFIVLN</sequence>
<dbReference type="AlphaFoldDB" id="A0A8C9U6L0"/>
<dbReference type="InterPro" id="IPR036770">
    <property type="entry name" value="Ankyrin_rpt-contain_sf"/>
</dbReference>
<evidence type="ECO:0000313" key="1">
    <source>
        <dbReference type="Ensembl" id="ENSSCAP00000004541.1"/>
    </source>
</evidence>
<accession>A0A8C9U6L0</accession>
<evidence type="ECO:0000313" key="2">
    <source>
        <dbReference type="Proteomes" id="UP000694409"/>
    </source>
</evidence>
<keyword evidence="2" id="KW-1185">Reference proteome</keyword>
<protein>
    <submittedName>
        <fullName evidence="1">Uncharacterized protein</fullName>
    </submittedName>
</protein>
<name>A0A8C9U6L0_SERCA</name>
<reference evidence="1" key="1">
    <citation type="submission" date="2025-08" db="UniProtKB">
        <authorList>
            <consortium name="Ensembl"/>
        </authorList>
    </citation>
    <scope>IDENTIFICATION</scope>
</reference>